<dbReference type="GO" id="GO:0005829">
    <property type="term" value="C:cytosol"/>
    <property type="evidence" value="ECO:0007669"/>
    <property type="project" value="TreeGrafter"/>
</dbReference>
<dbReference type="GO" id="GO:0003723">
    <property type="term" value="F:RNA binding"/>
    <property type="evidence" value="ECO:0007669"/>
    <property type="project" value="UniProtKB-UniRule"/>
</dbReference>
<dbReference type="RefSeq" id="WP_085863225.1">
    <property type="nucleotide sequence ID" value="NZ_FWFT01000001.1"/>
</dbReference>
<feature type="binding site" evidence="1">
    <location>
        <position position="114"/>
    </location>
    <ligand>
        <name>S-adenosyl-L-methionine</name>
        <dbReference type="ChEBI" id="CHEBI:59789"/>
    </ligand>
</feature>
<feature type="binding site" evidence="1">
    <location>
        <position position="19"/>
    </location>
    <ligand>
        <name>S-adenosyl-L-methionine</name>
        <dbReference type="ChEBI" id="CHEBI:59789"/>
    </ligand>
</feature>
<dbReference type="Proteomes" id="UP000193623">
    <property type="component" value="Unassembled WGS sequence"/>
</dbReference>
<dbReference type="Pfam" id="PF04378">
    <property type="entry name" value="RsmJ"/>
    <property type="match status" value="1"/>
</dbReference>
<keyword evidence="1 2" id="KW-0808">Transferase</keyword>
<feature type="binding site" evidence="1">
    <location>
        <begin position="136"/>
        <end position="137"/>
    </location>
    <ligand>
        <name>S-adenosyl-L-methionine</name>
        <dbReference type="ChEBI" id="CHEBI:59789"/>
    </ligand>
</feature>
<keyword evidence="1" id="KW-0949">S-adenosyl-L-methionine</keyword>
<dbReference type="EMBL" id="FWFT01000001">
    <property type="protein sequence ID" value="SLN21048.1"/>
    <property type="molecule type" value="Genomic_DNA"/>
</dbReference>
<feature type="active site" description="Proton acceptor" evidence="1">
    <location>
        <position position="157"/>
    </location>
</feature>
<sequence length="255" mass="27694">MLSYQHGFHAGNLADVHKHAALAWILSYMTRKDKPLSYVETHGGRGLYDLSSAQAVKTGEAAAGIEAVGAWVQGTPYGDVVADCRAENGAEAYPGSPWIASRLLRGDDVLHIAELHPQENTALRAAVPAAHIHRKDGFEMAYSVCPPTPRRGLMVVDPSYEVKDDYAVVPRHLAKLAKAWPVGVLLLWYPVLTDHRHSEMLGALGHAFPDALRHEVGFAPARPGHRMVGSGLYVVNPPWGLSEMLDDLGAKFATL</sequence>
<dbReference type="SUPFAM" id="SSF53335">
    <property type="entry name" value="S-adenosyl-L-methionine-dependent methyltransferases"/>
    <property type="match status" value="1"/>
</dbReference>
<keyword evidence="1" id="KW-0698">rRNA processing</keyword>
<proteinExistence type="inferred from homology"/>
<gene>
    <name evidence="1 2" type="primary">rlmJ</name>
    <name evidence="2" type="ORF">PSJ8397_00809</name>
</gene>
<keyword evidence="3" id="KW-1185">Reference proteome</keyword>
<organism evidence="2 3">
    <name type="scientific">Pseudooctadecabacter jejudonensis</name>
    <dbReference type="NCBI Taxonomy" id="1391910"/>
    <lineage>
        <taxon>Bacteria</taxon>
        <taxon>Pseudomonadati</taxon>
        <taxon>Pseudomonadota</taxon>
        <taxon>Alphaproteobacteria</taxon>
        <taxon>Rhodobacterales</taxon>
        <taxon>Paracoccaceae</taxon>
        <taxon>Pseudooctadecabacter</taxon>
    </lineage>
</organism>
<keyword evidence="1 2" id="KW-0489">Methyltransferase</keyword>
<dbReference type="PANTHER" id="PTHR37426">
    <property type="entry name" value="RIBOSOMAL RNA LARGE SUBUNIT METHYLTRANSFERASE J"/>
    <property type="match status" value="1"/>
</dbReference>
<comment type="similarity">
    <text evidence="1">Belongs to the RlmJ family.</text>
</comment>
<dbReference type="GO" id="GO:0070475">
    <property type="term" value="P:rRNA base methylation"/>
    <property type="evidence" value="ECO:0007669"/>
    <property type="project" value="UniProtKB-UniRule"/>
</dbReference>
<protein>
    <recommendedName>
        <fullName evidence="1">Ribosomal RNA large subunit methyltransferase J</fullName>
        <ecNumber evidence="1">2.1.1.266</ecNumber>
    </recommendedName>
    <alternativeName>
        <fullName evidence="1">23S rRNA (adenine(2030)-N6)-methyltransferase</fullName>
    </alternativeName>
    <alternativeName>
        <fullName evidence="1">23S rRNA m6A2030 methyltransferase</fullName>
    </alternativeName>
</protein>
<keyword evidence="1" id="KW-0694">RNA-binding</keyword>
<feature type="binding site" evidence="1">
    <location>
        <position position="157"/>
    </location>
    <ligand>
        <name>S-adenosyl-L-methionine</name>
        <dbReference type="ChEBI" id="CHEBI:59789"/>
    </ligand>
</feature>
<dbReference type="PANTHER" id="PTHR37426:SF1">
    <property type="entry name" value="RIBOSOMAL RNA LARGE SUBUNIT METHYLTRANSFERASE J"/>
    <property type="match status" value="1"/>
</dbReference>
<dbReference type="InterPro" id="IPR007473">
    <property type="entry name" value="RlmJ"/>
</dbReference>
<comment type="function">
    <text evidence="1">Specifically methylates the adenine in position 2030 of 23S rRNA.</text>
</comment>
<feature type="binding site" evidence="1">
    <location>
        <position position="96"/>
    </location>
    <ligand>
        <name>S-adenosyl-L-methionine</name>
        <dbReference type="ChEBI" id="CHEBI:59789"/>
    </ligand>
</feature>
<feature type="site" description="Interaction with substrate rRNA" evidence="1">
    <location>
        <position position="4"/>
    </location>
</feature>
<evidence type="ECO:0000256" key="1">
    <source>
        <dbReference type="HAMAP-Rule" id="MF_00934"/>
    </source>
</evidence>
<name>A0A1Y5RRK5_9RHOB</name>
<dbReference type="HAMAP" id="MF_00934">
    <property type="entry name" value="23SrRNA_methyltr_J"/>
    <property type="match status" value="1"/>
</dbReference>
<comment type="catalytic activity">
    <reaction evidence="1">
        <text>adenosine(2030) in 23S rRNA + S-adenosyl-L-methionine = N(6)-methyladenosine(2030) in 23S rRNA + S-adenosyl-L-homocysteine + H(+)</text>
        <dbReference type="Rhea" id="RHEA:43736"/>
        <dbReference type="Rhea" id="RHEA-COMP:10668"/>
        <dbReference type="Rhea" id="RHEA-COMP:10669"/>
        <dbReference type="ChEBI" id="CHEBI:15378"/>
        <dbReference type="ChEBI" id="CHEBI:57856"/>
        <dbReference type="ChEBI" id="CHEBI:59789"/>
        <dbReference type="ChEBI" id="CHEBI:74411"/>
        <dbReference type="ChEBI" id="CHEBI:74449"/>
        <dbReference type="EC" id="2.1.1.266"/>
    </reaction>
</comment>
<evidence type="ECO:0000313" key="2">
    <source>
        <dbReference type="EMBL" id="SLN21048.1"/>
    </source>
</evidence>
<reference evidence="2 3" key="1">
    <citation type="submission" date="2017-03" db="EMBL/GenBank/DDBJ databases">
        <authorList>
            <person name="Afonso C.L."/>
            <person name="Miller P.J."/>
            <person name="Scott M.A."/>
            <person name="Spackman E."/>
            <person name="Goraichik I."/>
            <person name="Dimitrov K.M."/>
            <person name="Suarez D.L."/>
            <person name="Swayne D.E."/>
        </authorList>
    </citation>
    <scope>NUCLEOTIDE SEQUENCE [LARGE SCALE GENOMIC DNA]</scope>
    <source>
        <strain evidence="2 3">CECT 8397</strain>
    </source>
</reference>
<evidence type="ECO:0000313" key="3">
    <source>
        <dbReference type="Proteomes" id="UP000193623"/>
    </source>
</evidence>
<dbReference type="AlphaFoldDB" id="A0A1Y5RRK5"/>
<dbReference type="Gene3D" id="3.40.50.150">
    <property type="entry name" value="Vaccinia Virus protein VP39"/>
    <property type="match status" value="1"/>
</dbReference>
<comment type="subunit">
    <text evidence="1">Monomer.</text>
</comment>
<feature type="binding site" evidence="1">
    <location>
        <position position="42"/>
    </location>
    <ligand>
        <name>S-adenosyl-L-methionine</name>
        <dbReference type="ChEBI" id="CHEBI:59789"/>
    </ligand>
</feature>
<dbReference type="OrthoDB" id="9791274at2"/>
<dbReference type="GO" id="GO:0036307">
    <property type="term" value="F:23S rRNA (adenine(2030)-N(6))-methyltransferase activity"/>
    <property type="evidence" value="ECO:0007669"/>
    <property type="project" value="UniProtKB-UniRule"/>
</dbReference>
<accession>A0A1Y5RRK5</accession>
<dbReference type="InterPro" id="IPR029063">
    <property type="entry name" value="SAM-dependent_MTases_sf"/>
</dbReference>
<dbReference type="EC" id="2.1.1.266" evidence="1"/>